<evidence type="ECO:0000256" key="1">
    <source>
        <dbReference type="ARBA" id="ARBA00000971"/>
    </source>
</evidence>
<accession>A0A2A5MRZ9</accession>
<dbReference type="InterPro" id="IPR046357">
    <property type="entry name" value="PPIase_dom_sf"/>
</dbReference>
<keyword evidence="5" id="KW-0413">Isomerase</keyword>
<dbReference type="GO" id="GO:0003755">
    <property type="term" value="F:peptidyl-prolyl cis-trans isomerase activity"/>
    <property type="evidence" value="ECO:0007669"/>
    <property type="project" value="UniProtKB-KW"/>
</dbReference>
<comment type="caution">
    <text evidence="8">The sequence shown here is derived from an EMBL/GenBank/DDBJ whole genome shotgun (WGS) entry which is preliminary data.</text>
</comment>
<evidence type="ECO:0000256" key="5">
    <source>
        <dbReference type="PROSITE-ProRule" id="PRU00278"/>
    </source>
</evidence>
<reference evidence="8 9" key="1">
    <citation type="submission" date="2017-09" db="EMBL/GenBank/DDBJ databases">
        <title>Mdr eskape-Ghana.</title>
        <authorList>
            <person name="Agyepong N."/>
            <person name="Janice J."/>
            <person name="Samuelsen O."/>
            <person name="Owusu-Ofori A."/>
            <person name="Sundsfjord A."/>
            <person name="Essack S."/>
            <person name="Pedersen T."/>
        </authorList>
    </citation>
    <scope>NUCLEOTIDE SEQUENCE [LARGE SCALE GENOMIC DNA]</scope>
    <source>
        <strain evidence="8 9">46</strain>
    </source>
</reference>
<keyword evidence="4 5" id="KW-0697">Rotamase</keyword>
<dbReference type="InterPro" id="IPR014282">
    <property type="entry name" value="Nitrogen_fix_NifM"/>
</dbReference>
<dbReference type="Proteomes" id="UP000217648">
    <property type="component" value="Unassembled WGS sequence"/>
</dbReference>
<name>A0A1C3PJ43_9ENTR</name>
<proteinExistence type="inferred from homology"/>
<dbReference type="InterPro" id="IPR050245">
    <property type="entry name" value="PrsA_foldase"/>
</dbReference>
<dbReference type="NCBIfam" id="TIGR02933">
    <property type="entry name" value="nifM_nitrog"/>
    <property type="match status" value="1"/>
</dbReference>
<dbReference type="PANTHER" id="PTHR47245">
    <property type="entry name" value="PEPTIDYLPROLYL ISOMERASE"/>
    <property type="match status" value="1"/>
</dbReference>
<dbReference type="PROSITE" id="PS01096">
    <property type="entry name" value="PPIC_PPIASE_1"/>
    <property type="match status" value="1"/>
</dbReference>
<dbReference type="SUPFAM" id="SSF54534">
    <property type="entry name" value="FKBP-like"/>
    <property type="match status" value="1"/>
</dbReference>
<dbReference type="EC" id="5.2.1.8" evidence="3"/>
<evidence type="ECO:0000256" key="3">
    <source>
        <dbReference type="ARBA" id="ARBA00013194"/>
    </source>
</evidence>
<dbReference type="RefSeq" id="WP_032456834.1">
    <property type="nucleotide sequence ID" value="NZ_BQUC01000019.1"/>
</dbReference>
<dbReference type="PANTHER" id="PTHR47245:SF2">
    <property type="entry name" value="PEPTIDYL-PROLYL CIS-TRANS ISOMERASE HP_0175-RELATED"/>
    <property type="match status" value="1"/>
</dbReference>
<dbReference type="Pfam" id="PF00639">
    <property type="entry name" value="Rotamase"/>
    <property type="match status" value="1"/>
</dbReference>
<comment type="similarity">
    <text evidence="2">Belongs to the PpiC/parvulin rotamase family.</text>
</comment>
<evidence type="ECO:0000313" key="9">
    <source>
        <dbReference type="Proteomes" id="UP000217648"/>
    </source>
</evidence>
<evidence type="ECO:0000256" key="4">
    <source>
        <dbReference type="ARBA" id="ARBA00023110"/>
    </source>
</evidence>
<dbReference type="AlphaFoldDB" id="A0A1C3PJ43"/>
<organism evidence="8 9">
    <name type="scientific">Klebsiella quasipneumoniae</name>
    <dbReference type="NCBI Taxonomy" id="1463165"/>
    <lineage>
        <taxon>Bacteria</taxon>
        <taxon>Pseudomonadati</taxon>
        <taxon>Pseudomonadota</taxon>
        <taxon>Gammaproteobacteria</taxon>
        <taxon>Enterobacterales</taxon>
        <taxon>Enterobacteriaceae</taxon>
        <taxon>Klebsiella/Raoultella group</taxon>
        <taxon>Klebsiella</taxon>
        <taxon>Klebsiella pneumoniae complex</taxon>
    </lineage>
</organism>
<protein>
    <recommendedName>
        <fullName evidence="3">peptidylprolyl isomerase</fullName>
        <ecNumber evidence="3">5.2.1.8</ecNumber>
    </recommendedName>
</protein>
<dbReference type="InterPro" id="IPR023058">
    <property type="entry name" value="PPIase_PpiC_CS"/>
</dbReference>
<dbReference type="Proteomes" id="UP000646540">
    <property type="component" value="Unassembled WGS sequence"/>
</dbReference>
<evidence type="ECO:0000313" key="7">
    <source>
        <dbReference type="EMBL" id="MBC5044330.1"/>
    </source>
</evidence>
<dbReference type="Gene3D" id="3.10.50.40">
    <property type="match status" value="1"/>
</dbReference>
<evidence type="ECO:0000259" key="6">
    <source>
        <dbReference type="PROSITE" id="PS50198"/>
    </source>
</evidence>
<evidence type="ECO:0000313" key="8">
    <source>
        <dbReference type="EMBL" id="PCM63647.1"/>
    </source>
</evidence>
<comment type="catalytic activity">
    <reaction evidence="1">
        <text>[protein]-peptidylproline (omega=180) = [protein]-peptidylproline (omega=0)</text>
        <dbReference type="Rhea" id="RHEA:16237"/>
        <dbReference type="Rhea" id="RHEA-COMP:10747"/>
        <dbReference type="Rhea" id="RHEA-COMP:10748"/>
        <dbReference type="ChEBI" id="CHEBI:83833"/>
        <dbReference type="ChEBI" id="CHEBI:83834"/>
        <dbReference type="EC" id="5.2.1.8"/>
    </reaction>
</comment>
<sequence length="266" mass="29347">MQPWQRFGRRRLAQSRWNCEPAAIAAADREAFEAAWQRQASVEQALVAQVAAEAIPAALREGLAASLGAWLDEGGFTPPERAAIVLHHARLETAFAGIASQAPQPDPATVQAWYLRHQAQFIRPEQRLTRHLLLTVDGDDQAVYSRIQALHGQIAASREAFAPLAQRHSHCPSALDGGLLGWIGRGLLYPQLEEALFALTENALSAPVASELGWHLVWCEAIRPAAPMTPEQALESARDYLSQQSQRRHQRQWLAEMLARQPGLCG</sequence>
<dbReference type="EMBL" id="JACNQW010000002">
    <property type="protein sequence ID" value="MBC5044330.1"/>
    <property type="molecule type" value="Genomic_DNA"/>
</dbReference>
<reference evidence="7" key="2">
    <citation type="submission" date="2020-08" db="EMBL/GenBank/DDBJ databases">
        <title>Genomic evolution and epidemiology of Klebsiella pneumoniae from a major hospital in Beijing, China, over a fifteen-year period: dissemination of known and novel high-risk clones.</title>
        <authorList>
            <person name="Palmieri M."/>
        </authorList>
    </citation>
    <scope>NUCLEOTIDE SEQUENCE</scope>
    <source>
        <strain evidence="7">K7050</strain>
    </source>
</reference>
<evidence type="ECO:0000256" key="2">
    <source>
        <dbReference type="ARBA" id="ARBA00007656"/>
    </source>
</evidence>
<dbReference type="InterPro" id="IPR000297">
    <property type="entry name" value="PPIase_PpiC"/>
</dbReference>
<dbReference type="PROSITE" id="PS50198">
    <property type="entry name" value="PPIC_PPIASE_2"/>
    <property type="match status" value="1"/>
</dbReference>
<dbReference type="EMBL" id="NXHG01000001">
    <property type="protein sequence ID" value="PCM63647.1"/>
    <property type="molecule type" value="Genomic_DNA"/>
</dbReference>
<feature type="domain" description="PpiC" evidence="6">
    <location>
        <begin position="124"/>
        <end position="221"/>
    </location>
</feature>
<accession>A0A1C3PJ43</accession>
<gene>
    <name evidence="8" type="primary">nifM</name>
    <name evidence="8" type="ORF">CP911_03655</name>
    <name evidence="7" type="ORF">H8L09_02920</name>
</gene>